<dbReference type="InterPro" id="IPR027417">
    <property type="entry name" value="P-loop_NTPase"/>
</dbReference>
<evidence type="ECO:0008006" key="3">
    <source>
        <dbReference type="Google" id="ProtNLM"/>
    </source>
</evidence>
<dbReference type="SUPFAM" id="SSF52540">
    <property type="entry name" value="P-loop containing nucleoside triphosphate hydrolases"/>
    <property type="match status" value="2"/>
</dbReference>
<feature type="compositionally biased region" description="Basic and acidic residues" evidence="1">
    <location>
        <begin position="586"/>
        <end position="610"/>
    </location>
</feature>
<protein>
    <recommendedName>
        <fullName evidence="3">Helicase ATP-binding domain-containing protein</fullName>
    </recommendedName>
</protein>
<proteinExistence type="predicted"/>
<name>A0A6C0J960_9ZZZZ</name>
<dbReference type="AlphaFoldDB" id="A0A6C0J960"/>
<dbReference type="Gene3D" id="3.40.50.300">
    <property type="entry name" value="P-loop containing nucleotide triphosphate hydrolases"/>
    <property type="match status" value="1"/>
</dbReference>
<reference evidence="2" key="1">
    <citation type="journal article" date="2020" name="Nature">
        <title>Giant virus diversity and host interactions through global metagenomics.</title>
        <authorList>
            <person name="Schulz F."/>
            <person name="Roux S."/>
            <person name="Paez-Espino D."/>
            <person name="Jungbluth S."/>
            <person name="Walsh D.A."/>
            <person name="Denef V.J."/>
            <person name="McMahon K.D."/>
            <person name="Konstantinidis K.T."/>
            <person name="Eloe-Fadrosh E.A."/>
            <person name="Kyrpides N.C."/>
            <person name="Woyke T."/>
        </authorList>
    </citation>
    <scope>NUCLEOTIDE SEQUENCE</scope>
    <source>
        <strain evidence="2">GVMAG-M-3300025880-75</strain>
    </source>
</reference>
<organism evidence="2">
    <name type="scientific">viral metagenome</name>
    <dbReference type="NCBI Taxonomy" id="1070528"/>
    <lineage>
        <taxon>unclassified sequences</taxon>
        <taxon>metagenomes</taxon>
        <taxon>organismal metagenomes</taxon>
    </lineage>
</organism>
<feature type="region of interest" description="Disordered" evidence="1">
    <location>
        <begin position="586"/>
        <end position="611"/>
    </location>
</feature>
<evidence type="ECO:0000313" key="2">
    <source>
        <dbReference type="EMBL" id="QHU02169.1"/>
    </source>
</evidence>
<accession>A0A6C0J960</accession>
<evidence type="ECO:0000256" key="1">
    <source>
        <dbReference type="SAM" id="MobiDB-lite"/>
    </source>
</evidence>
<sequence>MDLTQQKLSKSEWDFLEVPTNISEKKILTMIYNGYEDTKYTNNEANSLLAWMKIGTDEDAFHYYIYENNFDKIIKKIIKKYELSFKIKKNKSSDKSLKKQDLIRIKNSSKKIEDIKQNIYEFILLNNAKIFFKKKLCPMRYYTLTQLIKNNVTYINHYVLQFVYWIIETYKNEISKTGLIKNAFEFIEKNTEVFKYTDMKLYEHQAKLFDSLKREGSKMILYQAPTGTGKTMSPVGVAKGKKVIFTCAAKHIGLQLAKACISMGIKIAVAFGCKDSGDIRLHYFAAKDYVKNRRTGAIFRVDNSNGEKVELIITDIQSYLPAMNYMLAFNEPQDIVWYWDEPTITLDYDDHEFHEILQRNWQQNDIPNVVLSSATLPNMDEILPMTRNFQNKFETNNVQEIISYECKKSIPILDANGNIVMPHYIYKDFKKLRKCARHIEKNKTILRHIDVEDMVRFIYYINKKKFITDEYQINNYFEDVSEITIINLKIYYLRILLLIKDNYDTIYKKFQENRARMYNSVIKITTSDAYSLTDGPTIFLTEDVERMGRFYLRASNIPESELDNIMKVMSRNERYMIDLEKVEKDERHRRDKMGTEDLGKDKSKTKDSSDYKAQQAYTKKVVELKAKIHSIELSQKFIPNSQAHIREWSQDKDTSTSFKSDIEDSIVERIMYLNVNKEWKILLLMGIGVFKTHPDKEYMDIMKELAEKQKLYLIIASSDYIYGTNYQFCHGYLSNDLMNMTQEKMIQAFGRVGRNSSQKNYTLRIRNDDLIIKLFTKDDNKPEVRNMNRLFS</sequence>
<dbReference type="EMBL" id="MN740355">
    <property type="protein sequence ID" value="QHU02169.1"/>
    <property type="molecule type" value="Genomic_DNA"/>
</dbReference>